<comment type="caution">
    <text evidence="4">The sequence shown here is derived from an EMBL/GenBank/DDBJ whole genome shotgun (WGS) entry which is preliminary data.</text>
</comment>
<keyword evidence="5" id="KW-1185">Reference proteome</keyword>
<dbReference type="Proteomes" id="UP001382904">
    <property type="component" value="Unassembled WGS sequence"/>
</dbReference>
<accession>A0ABU8TYT4</accession>
<reference evidence="4 5" key="1">
    <citation type="submission" date="2024-03" db="EMBL/GenBank/DDBJ databases">
        <title>Novel Streptomyces species of biotechnological and ecological value are a feature of Machair soil.</title>
        <authorList>
            <person name="Prole J.R."/>
            <person name="Goodfellow M."/>
            <person name="Allenby N."/>
            <person name="Ward A.C."/>
        </authorList>
    </citation>
    <scope>NUCLEOTIDE SEQUENCE [LARGE SCALE GENOMIC DNA]</scope>
    <source>
        <strain evidence="4 5">MS1.HAVA.3</strain>
    </source>
</reference>
<sequence length="147" mass="16161">MEERSPHQIRRLVLRDTTDAVTRCRDFTRDALTAWHWTETARDEAEDVLLLVSEVVANACLHAGGPRALQLDCTDERLRIEVTDGNPVAPAPRPRPDPGMPGGHGLLIVARLARSWGSVPTADGKCVWLEVDSPLRSPARRGPQSVS</sequence>
<dbReference type="EMBL" id="JBBKAM010000002">
    <property type="protein sequence ID" value="MEJ8640785.1"/>
    <property type="molecule type" value="Genomic_DNA"/>
</dbReference>
<keyword evidence="1" id="KW-0808">Transferase</keyword>
<evidence type="ECO:0000256" key="1">
    <source>
        <dbReference type="ARBA" id="ARBA00022527"/>
    </source>
</evidence>
<dbReference type="CDD" id="cd16936">
    <property type="entry name" value="HATPase_RsbW-like"/>
    <property type="match status" value="1"/>
</dbReference>
<feature type="region of interest" description="Disordered" evidence="2">
    <location>
        <begin position="83"/>
        <end position="103"/>
    </location>
</feature>
<dbReference type="InterPro" id="IPR050267">
    <property type="entry name" value="Anti-sigma-factor_SerPK"/>
</dbReference>
<feature type="compositionally biased region" description="Pro residues" evidence="2">
    <location>
        <begin position="89"/>
        <end position="99"/>
    </location>
</feature>
<dbReference type="PANTHER" id="PTHR35526">
    <property type="entry name" value="ANTI-SIGMA-F FACTOR RSBW-RELATED"/>
    <property type="match status" value="1"/>
</dbReference>
<dbReference type="InterPro" id="IPR003594">
    <property type="entry name" value="HATPase_dom"/>
</dbReference>
<dbReference type="InterPro" id="IPR036890">
    <property type="entry name" value="HATPase_C_sf"/>
</dbReference>
<evidence type="ECO:0000313" key="5">
    <source>
        <dbReference type="Proteomes" id="UP001382904"/>
    </source>
</evidence>
<keyword evidence="4" id="KW-0547">Nucleotide-binding</keyword>
<name>A0ABU8TYT4_9ACTN</name>
<feature type="domain" description="Histidine kinase/HSP90-like ATPase" evidence="3">
    <location>
        <begin position="17"/>
        <end position="129"/>
    </location>
</feature>
<evidence type="ECO:0000256" key="2">
    <source>
        <dbReference type="SAM" id="MobiDB-lite"/>
    </source>
</evidence>
<protein>
    <submittedName>
        <fullName evidence="4">ATP-binding protein</fullName>
    </submittedName>
</protein>
<evidence type="ECO:0000259" key="3">
    <source>
        <dbReference type="Pfam" id="PF13581"/>
    </source>
</evidence>
<dbReference type="PANTHER" id="PTHR35526:SF3">
    <property type="entry name" value="ANTI-SIGMA-F FACTOR RSBW"/>
    <property type="match status" value="1"/>
</dbReference>
<evidence type="ECO:0000313" key="4">
    <source>
        <dbReference type="EMBL" id="MEJ8640785.1"/>
    </source>
</evidence>
<keyword evidence="1" id="KW-0723">Serine/threonine-protein kinase</keyword>
<keyword evidence="1" id="KW-0418">Kinase</keyword>
<proteinExistence type="predicted"/>
<dbReference type="GO" id="GO:0005524">
    <property type="term" value="F:ATP binding"/>
    <property type="evidence" value="ECO:0007669"/>
    <property type="project" value="UniProtKB-KW"/>
</dbReference>
<dbReference type="SUPFAM" id="SSF55874">
    <property type="entry name" value="ATPase domain of HSP90 chaperone/DNA topoisomerase II/histidine kinase"/>
    <property type="match status" value="1"/>
</dbReference>
<organism evidence="4 5">
    <name type="scientific">Streptomyces caledonius</name>
    <dbReference type="NCBI Taxonomy" id="3134107"/>
    <lineage>
        <taxon>Bacteria</taxon>
        <taxon>Bacillati</taxon>
        <taxon>Actinomycetota</taxon>
        <taxon>Actinomycetes</taxon>
        <taxon>Kitasatosporales</taxon>
        <taxon>Streptomycetaceae</taxon>
        <taxon>Streptomyces</taxon>
    </lineage>
</organism>
<dbReference type="Pfam" id="PF13581">
    <property type="entry name" value="HATPase_c_2"/>
    <property type="match status" value="1"/>
</dbReference>
<keyword evidence="4" id="KW-0067">ATP-binding</keyword>
<dbReference type="Gene3D" id="3.30.565.10">
    <property type="entry name" value="Histidine kinase-like ATPase, C-terminal domain"/>
    <property type="match status" value="1"/>
</dbReference>
<gene>
    <name evidence="4" type="ORF">WKI68_03615</name>
</gene>